<name>A0AA87ZKA4_FICCA</name>
<reference evidence="1" key="1">
    <citation type="submission" date="2023-07" db="EMBL/GenBank/DDBJ databases">
        <title>draft genome sequence of fig (Ficus carica).</title>
        <authorList>
            <person name="Takahashi T."/>
            <person name="Nishimura K."/>
        </authorList>
    </citation>
    <scope>NUCLEOTIDE SEQUENCE</scope>
</reference>
<evidence type="ECO:0000313" key="2">
    <source>
        <dbReference type="Proteomes" id="UP001187192"/>
    </source>
</evidence>
<proteinExistence type="predicted"/>
<dbReference type="Proteomes" id="UP001187192">
    <property type="component" value="Unassembled WGS sequence"/>
</dbReference>
<evidence type="ECO:0000313" key="1">
    <source>
        <dbReference type="EMBL" id="GMN28531.1"/>
    </source>
</evidence>
<comment type="caution">
    <text evidence="1">The sequence shown here is derived from an EMBL/GenBank/DDBJ whole genome shotgun (WGS) entry which is preliminary data.</text>
</comment>
<accession>A0AA87ZKA4</accession>
<organism evidence="1 2">
    <name type="scientific">Ficus carica</name>
    <name type="common">Common fig</name>
    <dbReference type="NCBI Taxonomy" id="3494"/>
    <lineage>
        <taxon>Eukaryota</taxon>
        <taxon>Viridiplantae</taxon>
        <taxon>Streptophyta</taxon>
        <taxon>Embryophyta</taxon>
        <taxon>Tracheophyta</taxon>
        <taxon>Spermatophyta</taxon>
        <taxon>Magnoliopsida</taxon>
        <taxon>eudicotyledons</taxon>
        <taxon>Gunneridae</taxon>
        <taxon>Pentapetalae</taxon>
        <taxon>rosids</taxon>
        <taxon>fabids</taxon>
        <taxon>Rosales</taxon>
        <taxon>Moraceae</taxon>
        <taxon>Ficeae</taxon>
        <taxon>Ficus</taxon>
    </lineage>
</organism>
<protein>
    <submittedName>
        <fullName evidence="1">Uncharacterized protein</fullName>
    </submittedName>
</protein>
<sequence>MTITSLILSLFLPPSPSSLFLFSLPPIYPYRLCEVVVANLALSSSSSLGILSVAMRLRLQSNLEGEEIVTSPKLYKRRVVNSVIA</sequence>
<gene>
    <name evidence="1" type="ORF">TIFTF001_002090</name>
</gene>
<keyword evidence="2" id="KW-1185">Reference proteome</keyword>
<dbReference type="EMBL" id="BTGU01000002">
    <property type="protein sequence ID" value="GMN28531.1"/>
    <property type="molecule type" value="Genomic_DNA"/>
</dbReference>
<dbReference type="AlphaFoldDB" id="A0AA87ZKA4"/>